<proteinExistence type="inferred from homology"/>
<dbReference type="PROSITE" id="PS00070">
    <property type="entry name" value="ALDEHYDE_DEHYDR_CYS"/>
    <property type="match status" value="1"/>
</dbReference>
<dbReference type="GO" id="GO:0005737">
    <property type="term" value="C:cytoplasm"/>
    <property type="evidence" value="ECO:0007669"/>
    <property type="project" value="TreeGrafter"/>
</dbReference>
<dbReference type="PANTHER" id="PTHR43570:SF20">
    <property type="entry name" value="ALDEHYDE DEHYDROGENASE ALDX-RELATED"/>
    <property type="match status" value="1"/>
</dbReference>
<name>A0A8I2KMR6_9GAMM</name>
<dbReference type="SUPFAM" id="SSF53720">
    <property type="entry name" value="ALDH-like"/>
    <property type="match status" value="1"/>
</dbReference>
<protein>
    <recommendedName>
        <fullName evidence="4">Aldehyde dehydrogenase</fullName>
    </recommendedName>
</protein>
<dbReference type="GO" id="GO:0006081">
    <property type="term" value="P:aldehyde metabolic process"/>
    <property type="evidence" value="ECO:0007669"/>
    <property type="project" value="InterPro"/>
</dbReference>
<evidence type="ECO:0000256" key="5">
    <source>
        <dbReference type="PIRSR" id="PIRSR036492-1"/>
    </source>
</evidence>
<dbReference type="GO" id="GO:0004029">
    <property type="term" value="F:aldehyde dehydrogenase (NAD+) activity"/>
    <property type="evidence" value="ECO:0007669"/>
    <property type="project" value="TreeGrafter"/>
</dbReference>
<accession>A0A8I2KMR6</accession>
<dbReference type="InterPro" id="IPR015590">
    <property type="entry name" value="Aldehyde_DH_dom"/>
</dbReference>
<evidence type="ECO:0000313" key="11">
    <source>
        <dbReference type="Proteomes" id="UP000646877"/>
    </source>
</evidence>
<organism evidence="9 11">
    <name type="scientific">Pseudoalteromonas maricaloris</name>
    <dbReference type="NCBI Taxonomy" id="184924"/>
    <lineage>
        <taxon>Bacteria</taxon>
        <taxon>Pseudomonadati</taxon>
        <taxon>Pseudomonadota</taxon>
        <taxon>Gammaproteobacteria</taxon>
        <taxon>Alteromonadales</taxon>
        <taxon>Pseudoalteromonadaceae</taxon>
        <taxon>Pseudoalteromonas</taxon>
    </lineage>
</organism>
<keyword evidence="12" id="KW-1185">Reference proteome</keyword>
<evidence type="ECO:0000256" key="6">
    <source>
        <dbReference type="PROSITE-ProRule" id="PRU10007"/>
    </source>
</evidence>
<evidence type="ECO:0000256" key="4">
    <source>
        <dbReference type="PIRNR" id="PIRNR036492"/>
    </source>
</evidence>
<dbReference type="PIRSF" id="PIRSF036492">
    <property type="entry name" value="ALDH"/>
    <property type="match status" value="1"/>
</dbReference>
<dbReference type="PROSITE" id="PS00687">
    <property type="entry name" value="ALDEHYDE_DEHYDR_GLU"/>
    <property type="match status" value="1"/>
</dbReference>
<dbReference type="InterPro" id="IPR016163">
    <property type="entry name" value="Ald_DH_C"/>
</dbReference>
<evidence type="ECO:0000313" key="10">
    <source>
        <dbReference type="EMBL" id="WOX31264.1"/>
    </source>
</evidence>
<dbReference type="InterPro" id="IPR029510">
    <property type="entry name" value="Ald_DH_CS_GLU"/>
</dbReference>
<dbReference type="Proteomes" id="UP001304419">
    <property type="component" value="Chromosome 2"/>
</dbReference>
<evidence type="ECO:0000256" key="3">
    <source>
        <dbReference type="ARBA" id="ARBA00023027"/>
    </source>
</evidence>
<keyword evidence="3" id="KW-0520">NAD</keyword>
<evidence type="ECO:0000313" key="9">
    <source>
        <dbReference type="EMBL" id="NLR23029.1"/>
    </source>
</evidence>
<dbReference type="Proteomes" id="UP000646877">
    <property type="component" value="Unassembled WGS sequence"/>
</dbReference>
<comment type="similarity">
    <text evidence="1 4 7">Belongs to the aldehyde dehydrogenase family.</text>
</comment>
<evidence type="ECO:0000256" key="1">
    <source>
        <dbReference type="ARBA" id="ARBA00009986"/>
    </source>
</evidence>
<feature type="domain" description="Aldehyde dehydrogenase" evidence="8">
    <location>
        <begin position="28"/>
        <end position="433"/>
    </location>
</feature>
<dbReference type="RefSeq" id="WP_193522262.1">
    <property type="nucleotide sequence ID" value="NZ_CBCSDF010000001.1"/>
</dbReference>
<evidence type="ECO:0000256" key="7">
    <source>
        <dbReference type="RuleBase" id="RU003345"/>
    </source>
</evidence>
<dbReference type="EMBL" id="WEIA01000012">
    <property type="protein sequence ID" value="NLR23029.1"/>
    <property type="molecule type" value="Genomic_DNA"/>
</dbReference>
<keyword evidence="2 4" id="KW-0560">Oxidoreductase</keyword>
<dbReference type="InterPro" id="IPR012394">
    <property type="entry name" value="Aldehyde_DH_NAD(P)"/>
</dbReference>
<dbReference type="EMBL" id="CP137579">
    <property type="protein sequence ID" value="WOX31264.1"/>
    <property type="molecule type" value="Genomic_DNA"/>
</dbReference>
<gene>
    <name evidence="9" type="ORF">F9Y85_17280</name>
    <name evidence="10" type="ORF">R5H13_20205</name>
</gene>
<feature type="active site" evidence="5">
    <location>
        <position position="248"/>
    </location>
</feature>
<dbReference type="CDD" id="cd07133">
    <property type="entry name" value="ALDH_CALDH_CalB"/>
    <property type="match status" value="1"/>
</dbReference>
<dbReference type="InterPro" id="IPR016161">
    <property type="entry name" value="Ald_DH/histidinol_DH"/>
</dbReference>
<dbReference type="PANTHER" id="PTHR43570">
    <property type="entry name" value="ALDEHYDE DEHYDROGENASE"/>
    <property type="match status" value="1"/>
</dbReference>
<dbReference type="AlphaFoldDB" id="A0A8I2KMR6"/>
<dbReference type="Gene3D" id="3.40.605.10">
    <property type="entry name" value="Aldehyde Dehydrogenase, Chain A, domain 1"/>
    <property type="match status" value="1"/>
</dbReference>
<evidence type="ECO:0000259" key="8">
    <source>
        <dbReference type="Pfam" id="PF00171"/>
    </source>
</evidence>
<feature type="active site" evidence="5 6">
    <location>
        <position position="214"/>
    </location>
</feature>
<dbReference type="Pfam" id="PF00171">
    <property type="entry name" value="Aldedh"/>
    <property type="match status" value="1"/>
</dbReference>
<evidence type="ECO:0000256" key="2">
    <source>
        <dbReference type="ARBA" id="ARBA00023002"/>
    </source>
</evidence>
<evidence type="ECO:0000313" key="12">
    <source>
        <dbReference type="Proteomes" id="UP001304419"/>
    </source>
</evidence>
<dbReference type="Gene3D" id="3.40.309.10">
    <property type="entry name" value="Aldehyde Dehydrogenase, Chain A, domain 2"/>
    <property type="match status" value="1"/>
</dbReference>
<sequence>MIEDNTSTLIATFTQLKSRFNQDPYPALEKRLRLLTEIKSRMLQRQDQLVEAANQDFGTRSRFDTVIADIMPCINSIDYIAKHLRKWSKVQHRSPGAQWLPSKAKIEIVPKGVVGVIAPWNYPIQLAIVPVITALAAGNKVMLKLSEFTPKVNAVIRAIFKGLDNEVCVIEGGPDIAATFTEQPFDHLLFTGSTAVGKKVMAAAAKNLTPVTLELGGKSPVIVLDDADISAAAMSVLMGKLSNSGQICVAPDYVLVHEEKYDAFIAELKQHYEKTYKTKVGVKNQTSIINDRQFQRLNDIIIDAKSKGANVWQAEPARDNRQLPLHIITQVNKSMRVMQEELFGTILPILKISNLNDAISYIREDTTPLASYLFTQSQVAMNKVSKELATGTLAINETIVHVVVESLPFGGLGYSGMGQYHGEEGFYTFSHKKPILQSNNTKWRNKMLLSHSKLLTKPLEWLFLRKK</sequence>
<reference evidence="10 12" key="2">
    <citation type="submission" date="2023-10" db="EMBL/GenBank/DDBJ databases">
        <title>To unveil natural product biosynthetic capacity in Pseudoalteromonas.</title>
        <authorList>
            <person name="Wang J."/>
        </authorList>
    </citation>
    <scope>NUCLEOTIDE SEQUENCE [LARGE SCALE GENOMIC DNA]</scope>
    <source>
        <strain evidence="10 12">DSM 15914</strain>
    </source>
</reference>
<dbReference type="InterPro" id="IPR016160">
    <property type="entry name" value="Ald_DH_CS_CYS"/>
</dbReference>
<dbReference type="InterPro" id="IPR016162">
    <property type="entry name" value="Ald_DH_N"/>
</dbReference>
<reference evidence="9" key="1">
    <citation type="submission" date="2019-10" db="EMBL/GenBank/DDBJ databases">
        <authorList>
            <person name="Paulsen S."/>
        </authorList>
    </citation>
    <scope>NUCLEOTIDE SEQUENCE</scope>
    <source>
        <strain evidence="9">LMG 19692</strain>
    </source>
</reference>